<dbReference type="RefSeq" id="WP_091496525.1">
    <property type="nucleotide sequence ID" value="NZ_FODJ01000004.1"/>
</dbReference>
<organism evidence="6 7">
    <name type="scientific">Amphibacillus marinus</name>
    <dbReference type="NCBI Taxonomy" id="872970"/>
    <lineage>
        <taxon>Bacteria</taxon>
        <taxon>Bacillati</taxon>
        <taxon>Bacillota</taxon>
        <taxon>Bacilli</taxon>
        <taxon>Bacillales</taxon>
        <taxon>Bacillaceae</taxon>
        <taxon>Amphibacillus</taxon>
    </lineage>
</organism>
<dbReference type="PANTHER" id="PTHR46305">
    <property type="match status" value="1"/>
</dbReference>
<dbReference type="SUPFAM" id="SSF52218">
    <property type="entry name" value="Flavoproteins"/>
    <property type="match status" value="1"/>
</dbReference>
<dbReference type="Proteomes" id="UP000199300">
    <property type="component" value="Unassembled WGS sequence"/>
</dbReference>
<feature type="domain" description="Flavodoxin-like fold" evidence="5">
    <location>
        <begin position="2"/>
        <end position="164"/>
    </location>
</feature>
<dbReference type="STRING" id="872970.SAMN04488134_104118"/>
<dbReference type="InterPro" id="IPR029039">
    <property type="entry name" value="Flavoprotein-like_sf"/>
</dbReference>
<comment type="cofactor">
    <cofactor evidence="1">
        <name>FAD</name>
        <dbReference type="ChEBI" id="CHEBI:57692"/>
    </cofactor>
</comment>
<evidence type="ECO:0000313" key="6">
    <source>
        <dbReference type="EMBL" id="SEO15298.1"/>
    </source>
</evidence>
<dbReference type="PANTHER" id="PTHR46305:SF3">
    <property type="entry name" value="NADPH:QUINONE OXIDOREDUCTASE MDAB"/>
    <property type="match status" value="1"/>
</dbReference>
<comment type="similarity">
    <text evidence="4">Belongs to the oxidoreductase MdaB family.</text>
</comment>
<keyword evidence="3" id="KW-0274">FAD</keyword>
<dbReference type="InterPro" id="IPR003680">
    <property type="entry name" value="Flavodoxin_fold"/>
</dbReference>
<name>A0A1H8MDK7_9BACI</name>
<dbReference type="AlphaFoldDB" id="A0A1H8MDK7"/>
<keyword evidence="7" id="KW-1185">Reference proteome</keyword>
<evidence type="ECO:0000313" key="7">
    <source>
        <dbReference type="Proteomes" id="UP000199300"/>
    </source>
</evidence>
<dbReference type="EMBL" id="FODJ01000004">
    <property type="protein sequence ID" value="SEO15298.1"/>
    <property type="molecule type" value="Genomic_DNA"/>
</dbReference>
<keyword evidence="2" id="KW-0285">Flavoprotein</keyword>
<proteinExistence type="inferred from homology"/>
<evidence type="ECO:0000256" key="3">
    <source>
        <dbReference type="ARBA" id="ARBA00022827"/>
    </source>
</evidence>
<dbReference type="OrthoDB" id="9798454at2"/>
<accession>A0A1H8MDK7</accession>
<evidence type="ECO:0000256" key="1">
    <source>
        <dbReference type="ARBA" id="ARBA00001974"/>
    </source>
</evidence>
<evidence type="ECO:0000256" key="2">
    <source>
        <dbReference type="ARBA" id="ARBA00022630"/>
    </source>
</evidence>
<sequence>MKRILIINGHEWYPNSQGRLNEKLTNHIKKRLAGSYELKETIIDQGYLIEEEQEKYKWADCIIYQTPIFWFSIPGKLKTYFDRVIKSGVCFEQSEQYGRGGLFKDKHYMLSTTWSAPADQFNSHGGFFEGKSLDDVLFPLHRTHAFIGMKPLKTFSLHRVAKQPELPEWLTYLDIHLQEVFDLPKQKQQAPNIL</sequence>
<evidence type="ECO:0000256" key="4">
    <source>
        <dbReference type="ARBA" id="ARBA00037981"/>
    </source>
</evidence>
<protein>
    <submittedName>
        <fullName evidence="6">Modulator of drug activity B</fullName>
    </submittedName>
</protein>
<reference evidence="6 7" key="1">
    <citation type="submission" date="2016-10" db="EMBL/GenBank/DDBJ databases">
        <authorList>
            <person name="de Groot N.N."/>
        </authorList>
    </citation>
    <scope>NUCLEOTIDE SEQUENCE [LARGE SCALE GENOMIC DNA]</scope>
    <source>
        <strain evidence="6 7">CGMCC 1.10434</strain>
    </source>
</reference>
<evidence type="ECO:0000259" key="5">
    <source>
        <dbReference type="Pfam" id="PF02525"/>
    </source>
</evidence>
<dbReference type="Gene3D" id="3.40.50.360">
    <property type="match status" value="1"/>
</dbReference>
<dbReference type="Pfam" id="PF02525">
    <property type="entry name" value="Flavodoxin_2"/>
    <property type="match status" value="1"/>
</dbReference>
<gene>
    <name evidence="6" type="ORF">SAMN04488134_104118</name>
</gene>
<dbReference type="InterPro" id="IPR052397">
    <property type="entry name" value="NADPH-QR_MdaB"/>
</dbReference>